<dbReference type="Pfam" id="PF05904">
    <property type="entry name" value="DUF863"/>
    <property type="match status" value="1"/>
</dbReference>
<dbReference type="Proteomes" id="UP000701853">
    <property type="component" value="Chromosome 4"/>
</dbReference>
<keyword evidence="2" id="KW-0812">Transmembrane</keyword>
<name>A0A8J5ZCK7_9ROSI</name>
<reference evidence="3 4" key="1">
    <citation type="journal article" date="2021" name="bioRxiv">
        <title>The Gossypium anomalum genome as a resource for cotton improvement and evolutionary analysis of hybrid incompatibility.</title>
        <authorList>
            <person name="Grover C.E."/>
            <person name="Yuan D."/>
            <person name="Arick M.A."/>
            <person name="Miller E.R."/>
            <person name="Hu G."/>
            <person name="Peterson D.G."/>
            <person name="Wendel J.F."/>
            <person name="Udall J.A."/>
        </authorList>
    </citation>
    <scope>NUCLEOTIDE SEQUENCE [LARGE SCALE GENOMIC DNA]</scope>
    <source>
        <strain evidence="3">JFW-Udall</strain>
        <tissue evidence="3">Leaf</tissue>
    </source>
</reference>
<comment type="caution">
    <text evidence="3">The sequence shown here is derived from an EMBL/GenBank/DDBJ whole genome shotgun (WGS) entry which is preliminary data.</text>
</comment>
<keyword evidence="2" id="KW-1133">Transmembrane helix</keyword>
<keyword evidence="4" id="KW-1185">Reference proteome</keyword>
<dbReference type="EMBL" id="JAHUZN010000004">
    <property type="protein sequence ID" value="KAG8496696.1"/>
    <property type="molecule type" value="Genomic_DNA"/>
</dbReference>
<sequence length="1090" mass="121040">MDYKHNVVVFGILIKLHVAACWMFYCIKLRGASTHTQTRCFCHDSGTAWFKYIVIAIENRAPCLSFMAMLGMQADMQHKSHFPGCYAAWDLNLDANGNIWPTDNDVDRILRNRQYCNGTLPPSSGSNMFCNKVLLKQTMLKHEAEFKDQIRELHRLYRRQKELMEEMKKSDLYKHHCSLDSRQANNVLCPKSPNCVQIPHHSPTSINIVHCQPPILETKGSILPLHSYDGNTGDTGVKATRIGSSSKASEFMESNCKMFGKKVLDLELPADEYFDSEEEGFSEVKLVPDMLDNALKKIPEVRDRGDEEQSIRGSDCNYVFPEGNFIPGYISSKKKILADLNIPVELEEDIIPESSGFKDPIIGHKEPSLQDPSCNSNSNFHGMSKEASPNSQMMGDPEAHWEILRLDKHKMQREHEPSNDKAGHGRNHLNSFPRALCTDKSSTEHINNVQADRVISHGLDETNGKLCNENLQHVARDISASNSKPDAISDMGSSYQVVPLAKPVISESSSVSSWRHAFKHSPIAVQALPCFKGKSSKSLTLSPILPKNELCLDKKLVSSRKSCSATFPRASWLNDSQLEGQPLSASSHSLKGNNDDDFAFENGPVKYAKSSKYMRSVKSLDLNIVSPSFSTDGAGSQDGSRLHGEIMFQSSTVCSPLIAETLVHDRNNGERRDFSIPLESTLEQANSPSVLGSGSEEVQAGNSLDFKKMFGFYMHNKPPTANGQCSSHASPSRNCSDSFAIEDIKGKEKDRSPDINLEFHHVPGKEKLLDKTESVAESDPCEKCSVHRGIDLNSCLSMNESQLAPSNSIEIDLEPPASPENKECSPPRGESNENQLETPVPSSGQDDGDLQEALIRNAVEAIVSISSSKIQTCLERTSFEPFKVSNSLYWFARVASSVVDDPGSEFGISIGVKDNDDNEEYLSDGIDYFEAMTLNLAEIKVEESWCKSNGGKEEEPSAMFLKNQPKRGRTRRGRQRKDFQSEILPSLASLSRYEVTEDLQIIGGLMEATGTHWESSSSRIAGRNGYTKGRRRTNARAASVTESMTNTMLQSGNSEVGIQPRRLIDWGKITRRPRGPRCPSSNPRLILGQV</sequence>
<organism evidence="3 4">
    <name type="scientific">Gossypium anomalum</name>
    <dbReference type="NCBI Taxonomy" id="47600"/>
    <lineage>
        <taxon>Eukaryota</taxon>
        <taxon>Viridiplantae</taxon>
        <taxon>Streptophyta</taxon>
        <taxon>Embryophyta</taxon>
        <taxon>Tracheophyta</taxon>
        <taxon>Spermatophyta</taxon>
        <taxon>Magnoliopsida</taxon>
        <taxon>eudicotyledons</taxon>
        <taxon>Gunneridae</taxon>
        <taxon>Pentapetalae</taxon>
        <taxon>rosids</taxon>
        <taxon>malvids</taxon>
        <taxon>Malvales</taxon>
        <taxon>Malvaceae</taxon>
        <taxon>Malvoideae</taxon>
        <taxon>Gossypium</taxon>
    </lineage>
</organism>
<feature type="compositionally biased region" description="Polar residues" evidence="1">
    <location>
        <begin position="832"/>
        <end position="845"/>
    </location>
</feature>
<accession>A0A8J5ZCK7</accession>
<feature type="region of interest" description="Disordered" evidence="1">
    <location>
        <begin position="810"/>
        <end position="848"/>
    </location>
</feature>
<protein>
    <submittedName>
        <fullName evidence="3">Uncharacterized protein</fullName>
    </submittedName>
</protein>
<dbReference type="InterPro" id="IPR008581">
    <property type="entry name" value="DUF863_pln"/>
</dbReference>
<dbReference type="AlphaFoldDB" id="A0A8J5ZCK7"/>
<gene>
    <name evidence="3" type="ORF">CXB51_007937</name>
</gene>
<keyword evidence="2" id="KW-0472">Membrane</keyword>
<evidence type="ECO:0000256" key="1">
    <source>
        <dbReference type="SAM" id="MobiDB-lite"/>
    </source>
</evidence>
<evidence type="ECO:0000313" key="3">
    <source>
        <dbReference type="EMBL" id="KAG8496696.1"/>
    </source>
</evidence>
<dbReference type="PANTHER" id="PTHR33167:SF18">
    <property type="entry name" value="GB|AAF67766.1"/>
    <property type="match status" value="1"/>
</dbReference>
<feature type="transmembrane region" description="Helical" evidence="2">
    <location>
        <begin position="7"/>
        <end position="25"/>
    </location>
</feature>
<proteinExistence type="predicted"/>
<dbReference type="PANTHER" id="PTHR33167">
    <property type="entry name" value="TRANSCRIPTION FACTOR, PUTATIVE (DUF863)-RELATED"/>
    <property type="match status" value="1"/>
</dbReference>
<evidence type="ECO:0000313" key="4">
    <source>
        <dbReference type="Proteomes" id="UP000701853"/>
    </source>
</evidence>
<evidence type="ECO:0000256" key="2">
    <source>
        <dbReference type="SAM" id="Phobius"/>
    </source>
</evidence>
<dbReference type="OrthoDB" id="630817at2759"/>
<feature type="region of interest" description="Disordered" evidence="1">
    <location>
        <begin position="1071"/>
        <end position="1090"/>
    </location>
</feature>